<sequence>MAKLSQPDLVIFLLALSVMLISSRISSEFGRRIGLPMVMGELIVGVLLGPTVFGTLFPGIYATIFPFATNSHFALALDGVFSLSVILLLFVAGLELRFSLFLRHGKTAMTTGLGSMVLPFASGFAMAWFFPQWFSAEPDNGTHLLFSLFLGTAMSISALPVIARILLDMKLLKTEIGTVIIASAVFNDVVGWIIFSFILSMVNKGHDGGSIQQTMLSIGGFALFMLIAGRFLINRTLPWIQTKLSWPGGVLAFSLSLCLLCASFTEYIRIHAILGAFIAGLAIGDSVYFREQAREIIHQFVTSFFAPLFFVSIGLKVNFIEHFDPAIVLLILLLAFAGKVIGAGVGARIGGMTASKSLAIGFGLNARGAMEMILGSLAYEAGLISHTVFVAIIVMALVTSITSAPLMRMFLDK</sequence>
<feature type="transmembrane region" description="Helical" evidence="7">
    <location>
        <begin position="179"/>
        <end position="202"/>
    </location>
</feature>
<evidence type="ECO:0000256" key="3">
    <source>
        <dbReference type="ARBA" id="ARBA00022692"/>
    </source>
</evidence>
<dbReference type="RefSeq" id="WP_073616620.1">
    <property type="nucleotide sequence ID" value="NZ_FRFE01000045.1"/>
</dbReference>
<keyword evidence="6 7" id="KW-0472">Membrane</keyword>
<feature type="transmembrane region" description="Helical" evidence="7">
    <location>
        <begin position="6"/>
        <end position="26"/>
    </location>
</feature>
<dbReference type="GO" id="GO:0016020">
    <property type="term" value="C:membrane"/>
    <property type="evidence" value="ECO:0007669"/>
    <property type="project" value="UniProtKB-SubCell"/>
</dbReference>
<dbReference type="InterPro" id="IPR038770">
    <property type="entry name" value="Na+/solute_symporter_sf"/>
</dbReference>
<evidence type="ECO:0000259" key="8">
    <source>
        <dbReference type="Pfam" id="PF00999"/>
    </source>
</evidence>
<evidence type="ECO:0000256" key="7">
    <source>
        <dbReference type="SAM" id="Phobius"/>
    </source>
</evidence>
<feature type="transmembrane region" description="Helical" evidence="7">
    <location>
        <begin position="38"/>
        <end position="61"/>
    </location>
</feature>
<dbReference type="Proteomes" id="UP000184603">
    <property type="component" value="Unassembled WGS sequence"/>
</dbReference>
<dbReference type="InterPro" id="IPR050794">
    <property type="entry name" value="CPA2_transporter"/>
</dbReference>
<dbReference type="InterPro" id="IPR006153">
    <property type="entry name" value="Cation/H_exchanger_TM"/>
</dbReference>
<dbReference type="STRING" id="1121416.SAMN02745220_04887"/>
<evidence type="ECO:0000256" key="1">
    <source>
        <dbReference type="ARBA" id="ARBA00004141"/>
    </source>
</evidence>
<keyword evidence="3 7" id="KW-0812">Transmembrane</keyword>
<dbReference type="GO" id="GO:0015297">
    <property type="term" value="F:antiporter activity"/>
    <property type="evidence" value="ECO:0007669"/>
    <property type="project" value="InterPro"/>
</dbReference>
<evidence type="ECO:0000256" key="2">
    <source>
        <dbReference type="ARBA" id="ARBA00022448"/>
    </source>
</evidence>
<protein>
    <submittedName>
        <fullName evidence="9">Kef-type K+ transport system, membrane component KefB</fullName>
    </submittedName>
</protein>
<feature type="transmembrane region" description="Helical" evidence="7">
    <location>
        <begin position="383"/>
        <end position="407"/>
    </location>
</feature>
<reference evidence="9 10" key="1">
    <citation type="submission" date="2016-12" db="EMBL/GenBank/DDBJ databases">
        <authorList>
            <person name="Song W.-J."/>
            <person name="Kurnit D.M."/>
        </authorList>
    </citation>
    <scope>NUCLEOTIDE SEQUENCE [LARGE SCALE GENOMIC DNA]</scope>
    <source>
        <strain evidence="9 10">DSM 18488</strain>
    </source>
</reference>
<dbReference type="Gene3D" id="1.20.1530.20">
    <property type="match status" value="1"/>
</dbReference>
<evidence type="ECO:0000256" key="5">
    <source>
        <dbReference type="ARBA" id="ARBA00023065"/>
    </source>
</evidence>
<evidence type="ECO:0000313" key="9">
    <source>
        <dbReference type="EMBL" id="SHO53024.1"/>
    </source>
</evidence>
<evidence type="ECO:0000256" key="6">
    <source>
        <dbReference type="ARBA" id="ARBA00023136"/>
    </source>
</evidence>
<dbReference type="EMBL" id="FRFE01000045">
    <property type="protein sequence ID" value="SHO53024.1"/>
    <property type="molecule type" value="Genomic_DNA"/>
</dbReference>
<feature type="domain" description="Cation/H+ exchanger transmembrane" evidence="8">
    <location>
        <begin position="25"/>
        <end position="406"/>
    </location>
</feature>
<keyword evidence="5" id="KW-0406">Ion transport</keyword>
<keyword evidence="4 7" id="KW-1133">Transmembrane helix</keyword>
<keyword evidence="10" id="KW-1185">Reference proteome</keyword>
<dbReference type="GO" id="GO:1902600">
    <property type="term" value="P:proton transmembrane transport"/>
    <property type="evidence" value="ECO:0007669"/>
    <property type="project" value="InterPro"/>
</dbReference>
<dbReference type="PANTHER" id="PTHR32468">
    <property type="entry name" value="CATION/H + ANTIPORTER"/>
    <property type="match status" value="1"/>
</dbReference>
<feature type="transmembrane region" description="Helical" evidence="7">
    <location>
        <begin position="245"/>
        <end position="265"/>
    </location>
</feature>
<evidence type="ECO:0000313" key="10">
    <source>
        <dbReference type="Proteomes" id="UP000184603"/>
    </source>
</evidence>
<evidence type="ECO:0000256" key="4">
    <source>
        <dbReference type="ARBA" id="ARBA00022989"/>
    </source>
</evidence>
<feature type="transmembrane region" description="Helical" evidence="7">
    <location>
        <begin position="142"/>
        <end position="167"/>
    </location>
</feature>
<dbReference type="OrthoDB" id="9793589at2"/>
<accession>A0A1M7YK74</accession>
<feature type="transmembrane region" description="Helical" evidence="7">
    <location>
        <begin position="73"/>
        <end position="96"/>
    </location>
</feature>
<gene>
    <name evidence="9" type="ORF">SAMN02745220_04887</name>
</gene>
<name>A0A1M7YK74_9BACT</name>
<feature type="transmembrane region" description="Helical" evidence="7">
    <location>
        <begin position="108"/>
        <end position="130"/>
    </location>
</feature>
<dbReference type="AlphaFoldDB" id="A0A1M7YK74"/>
<keyword evidence="2" id="KW-0813">Transport</keyword>
<feature type="transmembrane region" description="Helical" evidence="7">
    <location>
        <begin position="326"/>
        <end position="346"/>
    </location>
</feature>
<comment type="subcellular location">
    <subcellularLocation>
        <location evidence="1">Membrane</location>
        <topology evidence="1">Multi-pass membrane protein</topology>
    </subcellularLocation>
</comment>
<proteinExistence type="predicted"/>
<dbReference type="Pfam" id="PF00999">
    <property type="entry name" value="Na_H_Exchanger"/>
    <property type="match status" value="1"/>
</dbReference>
<feature type="transmembrane region" description="Helical" evidence="7">
    <location>
        <begin position="300"/>
        <end position="320"/>
    </location>
</feature>
<feature type="transmembrane region" description="Helical" evidence="7">
    <location>
        <begin position="214"/>
        <end position="233"/>
    </location>
</feature>
<dbReference type="PANTHER" id="PTHR32468:SF0">
    <property type="entry name" value="K(+)_H(+) ANTIPORTER 1"/>
    <property type="match status" value="1"/>
</dbReference>
<feature type="transmembrane region" description="Helical" evidence="7">
    <location>
        <begin position="271"/>
        <end position="288"/>
    </location>
</feature>
<organism evidence="9 10">
    <name type="scientific">Desulfopila aestuarii DSM 18488</name>
    <dbReference type="NCBI Taxonomy" id="1121416"/>
    <lineage>
        <taxon>Bacteria</taxon>
        <taxon>Pseudomonadati</taxon>
        <taxon>Thermodesulfobacteriota</taxon>
        <taxon>Desulfobulbia</taxon>
        <taxon>Desulfobulbales</taxon>
        <taxon>Desulfocapsaceae</taxon>
        <taxon>Desulfopila</taxon>
    </lineage>
</organism>